<keyword evidence="2" id="KW-1185">Reference proteome</keyword>
<protein>
    <submittedName>
        <fullName evidence="1">Uncharacterized protein</fullName>
    </submittedName>
</protein>
<name>A0A285UWP3_9HYPH</name>
<dbReference type="EMBL" id="OBQD01000021">
    <property type="protein sequence ID" value="SOC46240.1"/>
    <property type="molecule type" value="Genomic_DNA"/>
</dbReference>
<accession>A0A285UWP3</accession>
<sequence>MRMDELVTVAVGKSFTVYMTRAVAKRFEKVDVKARARCLQWMKRFADDGHEFLDETKLKHEGRHSTGDKSGTKVAVWAFKAWQLRIYGGLVGEKTFICTEIDDSKKRDAADQSLFGAAARKLSDYLK</sequence>
<gene>
    <name evidence="1" type="ORF">SAMN05892877_12168</name>
</gene>
<evidence type="ECO:0000313" key="2">
    <source>
        <dbReference type="Proteomes" id="UP000219167"/>
    </source>
</evidence>
<dbReference type="AlphaFoldDB" id="A0A285UWP3"/>
<evidence type="ECO:0000313" key="1">
    <source>
        <dbReference type="EMBL" id="SOC46240.1"/>
    </source>
</evidence>
<reference evidence="1 2" key="1">
    <citation type="submission" date="2017-08" db="EMBL/GenBank/DDBJ databases">
        <authorList>
            <person name="de Groot N.N."/>
        </authorList>
    </citation>
    <scope>NUCLEOTIDE SEQUENCE [LARGE SCALE GENOMIC DNA]</scope>
    <source>
        <strain evidence="1 2">JC85</strain>
    </source>
</reference>
<proteinExistence type="predicted"/>
<dbReference type="Proteomes" id="UP000219167">
    <property type="component" value="Unassembled WGS sequence"/>
</dbReference>
<organism evidence="1 2">
    <name type="scientific">Rhizobium subbaraonis</name>
    <dbReference type="NCBI Taxonomy" id="908946"/>
    <lineage>
        <taxon>Bacteria</taxon>
        <taxon>Pseudomonadati</taxon>
        <taxon>Pseudomonadota</taxon>
        <taxon>Alphaproteobacteria</taxon>
        <taxon>Hyphomicrobiales</taxon>
        <taxon>Rhizobiaceae</taxon>
        <taxon>Rhizobium/Agrobacterium group</taxon>
        <taxon>Rhizobium</taxon>
    </lineage>
</organism>